<evidence type="ECO:0000313" key="2">
    <source>
        <dbReference type="Proteomes" id="UP001259832"/>
    </source>
</evidence>
<dbReference type="EMBL" id="JASMQC010000003">
    <property type="protein sequence ID" value="KAK1946857.1"/>
    <property type="molecule type" value="Genomic_DNA"/>
</dbReference>
<keyword evidence="2" id="KW-1185">Reference proteome</keyword>
<accession>A0AAD9GY20</accession>
<protein>
    <submittedName>
        <fullName evidence="1">Uncharacterized protein</fullName>
    </submittedName>
</protein>
<comment type="caution">
    <text evidence="1">The sequence shown here is derived from an EMBL/GenBank/DDBJ whole genome shotgun (WGS) entry which is preliminary data.</text>
</comment>
<dbReference type="AlphaFoldDB" id="A0AAD9GY20"/>
<gene>
    <name evidence="1" type="ORF">P3T76_002409</name>
</gene>
<evidence type="ECO:0000313" key="1">
    <source>
        <dbReference type="EMBL" id="KAK1946857.1"/>
    </source>
</evidence>
<name>A0AAD9GY20_9STRA</name>
<organism evidence="1 2">
    <name type="scientific">Phytophthora citrophthora</name>
    <dbReference type="NCBI Taxonomy" id="4793"/>
    <lineage>
        <taxon>Eukaryota</taxon>
        <taxon>Sar</taxon>
        <taxon>Stramenopiles</taxon>
        <taxon>Oomycota</taxon>
        <taxon>Peronosporomycetes</taxon>
        <taxon>Peronosporales</taxon>
        <taxon>Peronosporaceae</taxon>
        <taxon>Phytophthora</taxon>
    </lineage>
</organism>
<sequence length="219" mass="24916">MPSQVRVSHHTPLERQQVLHAYRVGRDWLAVAISNDFPITTAYDSVNHGRADDLPRGGRRNVKLTTEAKSYLEKYINDDCTCALKDMRKMLQIDCNISVHTSTISRHHINMLYTVKQVRIEPTTCNSDGNKEKRREFATKLLKHQRKGNCIVYYDETNFNVCLKRLNGRARLGQRAIVKLPPSKGANLQVQCAVSSSLGLVTYTLQRGSIRMEKNAAFV</sequence>
<reference evidence="1" key="1">
    <citation type="submission" date="2023-08" db="EMBL/GenBank/DDBJ databases">
        <title>Reference Genome Resource for the Citrus Pathogen Phytophthora citrophthora.</title>
        <authorList>
            <person name="Moller H."/>
            <person name="Coetzee B."/>
            <person name="Rose L.J."/>
            <person name="Van Niekerk J.M."/>
        </authorList>
    </citation>
    <scope>NUCLEOTIDE SEQUENCE</scope>
    <source>
        <strain evidence="1">STE-U-9442</strain>
    </source>
</reference>
<proteinExistence type="predicted"/>
<dbReference type="Proteomes" id="UP001259832">
    <property type="component" value="Unassembled WGS sequence"/>
</dbReference>